<evidence type="ECO:0000313" key="4">
    <source>
        <dbReference type="Proteomes" id="UP000445144"/>
    </source>
</evidence>
<reference evidence="3 4" key="1">
    <citation type="submission" date="2020-01" db="EMBL/GenBank/DDBJ databases">
        <authorList>
            <person name="Rodrigo-Torres L."/>
            <person name="Arahal R. D."/>
            <person name="Lucena T."/>
        </authorList>
    </citation>
    <scope>NUCLEOTIDE SEQUENCE [LARGE SCALE GENOMIC DNA]</scope>
    <source>
        <strain evidence="3 4">CECT 9293</strain>
    </source>
</reference>
<keyword evidence="1 3" id="KW-0378">Hydrolase</keyword>
<evidence type="ECO:0000256" key="1">
    <source>
        <dbReference type="ARBA" id="ARBA00022801"/>
    </source>
</evidence>
<dbReference type="InterPro" id="IPR013736">
    <property type="entry name" value="Xaa-Pro_dipept_C"/>
</dbReference>
<sequence>MRKLFVIYFSFFLQFVFCQKLSLKEINYRNTSPENIVKYLANRLKDQYTEKNKAIYYDNLFRINIINENYNLSLVQLDSLRNVNRISNPILSSAMGSQFEIYINTIKRISNVKEFNKIYENEFRRKYTKLPPKSQILLSQYFSYNPVDLEKEINDILKKNIKNDSIDINDAILLCRKYNLYDVGKKTFALGAQLIKDFEREAFTIYDSVKIMTKYNSTLTLSVVLNNKISKSQNTILINTIYSDIKNINRAKALAFDGYVGVILNTRGKYLSNDDLEPFEHEEEDINEIIDWIIKQPWSNGKVGMIGGSYLGFSQWAATKKLHPALKTIIPQAAVGIGIDYPMQNNIFTSYALRWLHYVMDSKMTDYTGFVDSKKWNSLYKNWYINGSSFRQLDSINGQSNLIFQRWLNHPGYDRYWQKMIPYRQDFSKISIPILTTTGYFDDDQLGALYYFKEHNKYDKNANHYLIIGPYDHFGAQGNIKSQLSGYTIDPIASIDLNKIWIEWFDYILKGKKKPDFLKDYINYETIGENVWKSVKSLNELDGTKVKYYLDEDLILSKNQKKQSDFSSSVIDLTDRKDVDKHFEYEYNIIDDILNPNKYLVYTTEVLDKEFELSGDFSGSLSLSINKKDFDISMQLYELLPTGKYFLLSSYIGRASYANDNTKRELLIPNQKVVIPIKNTTFISKKIEKGSKLILLIGANKSPYYQINYGTGKDVSEETITDAKEPLEIKWYNDSYIELPMVEKQSSVLEKK</sequence>
<dbReference type="GO" id="GO:0008239">
    <property type="term" value="F:dipeptidyl-peptidase activity"/>
    <property type="evidence" value="ECO:0007669"/>
    <property type="project" value="InterPro"/>
</dbReference>
<feature type="domain" description="Xaa-Pro dipeptidyl-peptidase C-terminal" evidence="2">
    <location>
        <begin position="502"/>
        <end position="730"/>
    </location>
</feature>
<dbReference type="EMBL" id="CACVBR010000023">
    <property type="protein sequence ID" value="CAA7196413.1"/>
    <property type="molecule type" value="Genomic_DNA"/>
</dbReference>
<dbReference type="AlphaFoldDB" id="A0A6N4XAI1"/>
<dbReference type="SUPFAM" id="SSF49785">
    <property type="entry name" value="Galactose-binding domain-like"/>
    <property type="match status" value="1"/>
</dbReference>
<dbReference type="Gene3D" id="3.40.50.1820">
    <property type="entry name" value="alpha/beta hydrolase"/>
    <property type="match status" value="1"/>
</dbReference>
<proteinExistence type="predicted"/>
<dbReference type="EC" id="3.1.1.84" evidence="3"/>
<dbReference type="Gene3D" id="2.60.120.260">
    <property type="entry name" value="Galactose-binding domain-like"/>
    <property type="match status" value="1"/>
</dbReference>
<dbReference type="InterPro" id="IPR000383">
    <property type="entry name" value="Xaa-Pro-like_dom"/>
</dbReference>
<dbReference type="Proteomes" id="UP000445144">
    <property type="component" value="Unassembled WGS sequence"/>
</dbReference>
<name>A0A6N4XAI1_9FLAO</name>
<dbReference type="RefSeq" id="WP_162033243.1">
    <property type="nucleotide sequence ID" value="NZ_CACVBR010000023.1"/>
</dbReference>
<dbReference type="InterPro" id="IPR005674">
    <property type="entry name" value="CocE/Ser_esterase"/>
</dbReference>
<dbReference type="InterPro" id="IPR008979">
    <property type="entry name" value="Galactose-bd-like_sf"/>
</dbReference>
<dbReference type="Gene3D" id="1.10.3020.10">
    <property type="entry name" value="alpha-amino acid ester hydrolase ( Helical cap domain)"/>
    <property type="match status" value="1"/>
</dbReference>
<dbReference type="InterPro" id="IPR029058">
    <property type="entry name" value="AB_hydrolase_fold"/>
</dbReference>
<dbReference type="Pfam" id="PF08530">
    <property type="entry name" value="PepX_C"/>
    <property type="match status" value="1"/>
</dbReference>
<keyword evidence="4" id="KW-1185">Reference proteome</keyword>
<dbReference type="SUPFAM" id="SSF53474">
    <property type="entry name" value="alpha/beta-Hydrolases"/>
    <property type="match status" value="1"/>
</dbReference>
<evidence type="ECO:0000259" key="2">
    <source>
        <dbReference type="SMART" id="SM00939"/>
    </source>
</evidence>
<dbReference type="Pfam" id="PF02129">
    <property type="entry name" value="Peptidase_S15"/>
    <property type="match status" value="1"/>
</dbReference>
<evidence type="ECO:0000313" key="3">
    <source>
        <dbReference type="EMBL" id="CAA7196413.1"/>
    </source>
</evidence>
<accession>A0A6N4XAI1</accession>
<protein>
    <submittedName>
        <fullName evidence="3">Cocaine esterase</fullName>
        <ecNumber evidence="3">3.1.1.84</ecNumber>
    </submittedName>
</protein>
<dbReference type="SMART" id="SM00939">
    <property type="entry name" value="PepX_C"/>
    <property type="match status" value="1"/>
</dbReference>
<organism evidence="3 4">
    <name type="scientific">Chryseobacterium potabilaquae</name>
    <dbReference type="NCBI Taxonomy" id="2675057"/>
    <lineage>
        <taxon>Bacteria</taxon>
        <taxon>Pseudomonadati</taxon>
        <taxon>Bacteroidota</taxon>
        <taxon>Flavobacteriia</taxon>
        <taxon>Flavobacteriales</taxon>
        <taxon>Weeksellaceae</taxon>
        <taxon>Chryseobacterium group</taxon>
        <taxon>Chryseobacterium</taxon>
    </lineage>
</organism>
<gene>
    <name evidence="3" type="primary">cocE</name>
    <name evidence="3" type="ORF">CHRY9293_02507</name>
</gene>
<dbReference type="NCBIfam" id="TIGR00976">
    <property type="entry name" value="CocE_NonD"/>
    <property type="match status" value="1"/>
</dbReference>